<evidence type="ECO:0000313" key="2">
    <source>
        <dbReference type="Proteomes" id="UP001168821"/>
    </source>
</evidence>
<gene>
    <name evidence="1" type="ORF">Zmor_020857</name>
</gene>
<comment type="caution">
    <text evidence="1">The sequence shown here is derived from an EMBL/GenBank/DDBJ whole genome shotgun (WGS) entry which is preliminary data.</text>
</comment>
<sequence>MANTLAKEAILSVNSKPLIAVPSTDIKSLFRSRIVASWQRKWDTHPSHLRKIQPSVTTRLPLPSTRQGQVLISRLRLEHSRLTHAYLFSLDKVPPQCTKCKSVLTVEHILLHCTTFQQNRIRWSLPPSLTEVLGDLPAVEKLLQFLTTAGLLQLI</sequence>
<accession>A0AA38I4M4</accession>
<dbReference type="AlphaFoldDB" id="A0AA38I4M4"/>
<dbReference type="Proteomes" id="UP001168821">
    <property type="component" value="Unassembled WGS sequence"/>
</dbReference>
<name>A0AA38I4M4_9CUCU</name>
<proteinExistence type="predicted"/>
<reference evidence="1" key="1">
    <citation type="journal article" date="2023" name="G3 (Bethesda)">
        <title>Whole genome assemblies of Zophobas morio and Tenebrio molitor.</title>
        <authorList>
            <person name="Kaur S."/>
            <person name="Stinson S.A."/>
            <person name="diCenzo G.C."/>
        </authorList>
    </citation>
    <scope>NUCLEOTIDE SEQUENCE</scope>
    <source>
        <strain evidence="1">QUZm001</strain>
    </source>
</reference>
<keyword evidence="2" id="KW-1185">Reference proteome</keyword>
<evidence type="ECO:0008006" key="3">
    <source>
        <dbReference type="Google" id="ProtNLM"/>
    </source>
</evidence>
<evidence type="ECO:0000313" key="1">
    <source>
        <dbReference type="EMBL" id="KAJ3649095.1"/>
    </source>
</evidence>
<dbReference type="EMBL" id="JALNTZ010000006">
    <property type="protein sequence ID" value="KAJ3649095.1"/>
    <property type="molecule type" value="Genomic_DNA"/>
</dbReference>
<organism evidence="1 2">
    <name type="scientific">Zophobas morio</name>
    <dbReference type="NCBI Taxonomy" id="2755281"/>
    <lineage>
        <taxon>Eukaryota</taxon>
        <taxon>Metazoa</taxon>
        <taxon>Ecdysozoa</taxon>
        <taxon>Arthropoda</taxon>
        <taxon>Hexapoda</taxon>
        <taxon>Insecta</taxon>
        <taxon>Pterygota</taxon>
        <taxon>Neoptera</taxon>
        <taxon>Endopterygota</taxon>
        <taxon>Coleoptera</taxon>
        <taxon>Polyphaga</taxon>
        <taxon>Cucujiformia</taxon>
        <taxon>Tenebrionidae</taxon>
        <taxon>Zophobas</taxon>
    </lineage>
</organism>
<protein>
    <recommendedName>
        <fullName evidence="3">Reverse transcriptase zinc-binding domain-containing protein</fullName>
    </recommendedName>
</protein>